<evidence type="ECO:0000256" key="5">
    <source>
        <dbReference type="PIRSR" id="PIRSR615500-1"/>
    </source>
</evidence>
<feature type="signal peptide" evidence="8">
    <location>
        <begin position="1"/>
        <end position="26"/>
    </location>
</feature>
<dbReference type="STRING" id="1234409.C683_0330"/>
<dbReference type="InterPro" id="IPR023828">
    <property type="entry name" value="Peptidase_S8_Ser-AS"/>
</dbReference>
<dbReference type="Proteomes" id="UP000016057">
    <property type="component" value="Unassembled WGS sequence"/>
</dbReference>
<feature type="region of interest" description="Disordered" evidence="7">
    <location>
        <begin position="461"/>
        <end position="493"/>
    </location>
</feature>
<dbReference type="PANTHER" id="PTHR43806">
    <property type="entry name" value="PEPTIDASE S8"/>
    <property type="match status" value="1"/>
</dbReference>
<dbReference type="GO" id="GO:0004252">
    <property type="term" value="F:serine-type endopeptidase activity"/>
    <property type="evidence" value="ECO:0007669"/>
    <property type="project" value="UniProtKB-UniRule"/>
</dbReference>
<dbReference type="EMBL" id="AMYT01000011">
    <property type="protein sequence ID" value="EKU27549.1"/>
    <property type="molecule type" value="Genomic_DNA"/>
</dbReference>
<keyword evidence="11" id="KW-1185">Reference proteome</keyword>
<comment type="caution">
    <text evidence="10">The sequence shown here is derived from an EMBL/GenBank/DDBJ whole genome shotgun (WGS) entry which is preliminary data.</text>
</comment>
<dbReference type="PRINTS" id="PR00723">
    <property type="entry name" value="SUBTILISIN"/>
</dbReference>
<dbReference type="AlphaFoldDB" id="K8Z987"/>
<accession>K8Z987</accession>
<dbReference type="OrthoDB" id="9798386at2"/>
<keyword evidence="3 6" id="KW-0378">Hydrolase</keyword>
<keyword evidence="2 6" id="KW-0645">Protease</keyword>
<dbReference type="PATRIC" id="fig|1234409.3.peg.297"/>
<evidence type="ECO:0000256" key="8">
    <source>
        <dbReference type="SAM" id="SignalP"/>
    </source>
</evidence>
<dbReference type="eggNOG" id="COG1404">
    <property type="taxonomic scope" value="Bacteria"/>
</dbReference>
<dbReference type="SUPFAM" id="SSF52743">
    <property type="entry name" value="Subtilisin-like"/>
    <property type="match status" value="1"/>
</dbReference>
<evidence type="ECO:0000256" key="1">
    <source>
        <dbReference type="ARBA" id="ARBA00011073"/>
    </source>
</evidence>
<dbReference type="Gene3D" id="3.40.50.200">
    <property type="entry name" value="Peptidase S8/S53 domain"/>
    <property type="match status" value="1"/>
</dbReference>
<feature type="chain" id="PRO_5039724163" evidence="8">
    <location>
        <begin position="27"/>
        <end position="602"/>
    </location>
</feature>
<evidence type="ECO:0000313" key="11">
    <source>
        <dbReference type="Proteomes" id="UP000016057"/>
    </source>
</evidence>
<comment type="similarity">
    <text evidence="1 6">Belongs to the peptidase S8 family.</text>
</comment>
<feature type="domain" description="Peptidase S8/S53" evidence="9">
    <location>
        <begin position="163"/>
        <end position="447"/>
    </location>
</feature>
<evidence type="ECO:0000259" key="9">
    <source>
        <dbReference type="Pfam" id="PF00082"/>
    </source>
</evidence>
<dbReference type="CDD" id="cd07496">
    <property type="entry name" value="Peptidases_S8_13"/>
    <property type="match status" value="1"/>
</dbReference>
<dbReference type="PROSITE" id="PS00137">
    <property type="entry name" value="SUBTILASE_HIS"/>
    <property type="match status" value="1"/>
</dbReference>
<dbReference type="PANTHER" id="PTHR43806:SF11">
    <property type="entry name" value="CEREVISIN-RELATED"/>
    <property type="match status" value="1"/>
</dbReference>
<dbReference type="InterPro" id="IPR034176">
    <property type="entry name" value="Peptidases_S8_13"/>
</dbReference>
<feature type="compositionally biased region" description="Basic and acidic residues" evidence="7">
    <location>
        <begin position="462"/>
        <end position="492"/>
    </location>
</feature>
<reference evidence="10 11" key="1">
    <citation type="journal article" date="2013" name="Genome Announc.">
        <title>Draft Genome Sequence of Catellicoccus marimammalium, a Novel Species Commonly Found in Gull Feces.</title>
        <authorList>
            <person name="Weigand M.R."/>
            <person name="Ryu H."/>
            <person name="Bozcek L."/>
            <person name="Konstantinidis K.T."/>
            <person name="Santo Domingo J.W."/>
        </authorList>
    </citation>
    <scope>NUCLEOTIDE SEQUENCE [LARGE SCALE GENOMIC DNA]</scope>
    <source>
        <strain evidence="10 11">M35/04/3</strain>
    </source>
</reference>
<feature type="active site" description="Charge relay system" evidence="5 6">
    <location>
        <position position="228"/>
    </location>
</feature>
<dbReference type="InterPro" id="IPR022398">
    <property type="entry name" value="Peptidase_S8_His-AS"/>
</dbReference>
<dbReference type="RefSeq" id="WP_009488744.1">
    <property type="nucleotide sequence ID" value="NZ_AMYT01000011.1"/>
</dbReference>
<keyword evidence="4 6" id="KW-0720">Serine protease</keyword>
<evidence type="ECO:0000256" key="2">
    <source>
        <dbReference type="ARBA" id="ARBA00022670"/>
    </source>
</evidence>
<evidence type="ECO:0000256" key="7">
    <source>
        <dbReference type="SAM" id="MobiDB-lite"/>
    </source>
</evidence>
<dbReference type="InterPro" id="IPR050131">
    <property type="entry name" value="Peptidase_S8_subtilisin-like"/>
</dbReference>
<evidence type="ECO:0000256" key="6">
    <source>
        <dbReference type="PROSITE-ProRule" id="PRU01240"/>
    </source>
</evidence>
<dbReference type="InterPro" id="IPR036852">
    <property type="entry name" value="Peptidase_S8/S53_dom_sf"/>
</dbReference>
<dbReference type="GO" id="GO:0006508">
    <property type="term" value="P:proteolysis"/>
    <property type="evidence" value="ECO:0007669"/>
    <property type="project" value="UniProtKB-KW"/>
</dbReference>
<feature type="active site" description="Charge relay system" evidence="5 6">
    <location>
        <position position="405"/>
    </location>
</feature>
<proteinExistence type="inferred from homology"/>
<evidence type="ECO:0000256" key="3">
    <source>
        <dbReference type="ARBA" id="ARBA00022801"/>
    </source>
</evidence>
<protein>
    <submittedName>
        <fullName evidence="10">Extracellular protease</fullName>
    </submittedName>
</protein>
<feature type="active site" description="Charge relay system" evidence="5 6">
    <location>
        <position position="172"/>
    </location>
</feature>
<dbReference type="PROSITE" id="PS51892">
    <property type="entry name" value="SUBTILASE"/>
    <property type="match status" value="1"/>
</dbReference>
<keyword evidence="8" id="KW-0732">Signal</keyword>
<dbReference type="PROSITE" id="PS00138">
    <property type="entry name" value="SUBTILASE_SER"/>
    <property type="match status" value="1"/>
</dbReference>
<gene>
    <name evidence="10" type="ORF">C683_0330</name>
</gene>
<name>K8Z987_9ENTE</name>
<evidence type="ECO:0000256" key="4">
    <source>
        <dbReference type="ARBA" id="ARBA00022825"/>
    </source>
</evidence>
<organism evidence="10 11">
    <name type="scientific">Catellicoccus marimammalium M35/04/3</name>
    <dbReference type="NCBI Taxonomy" id="1234409"/>
    <lineage>
        <taxon>Bacteria</taxon>
        <taxon>Bacillati</taxon>
        <taxon>Bacillota</taxon>
        <taxon>Bacilli</taxon>
        <taxon>Lactobacillales</taxon>
        <taxon>Enterococcaceae</taxon>
        <taxon>Catellicoccus</taxon>
    </lineage>
</organism>
<dbReference type="Pfam" id="PF00082">
    <property type="entry name" value="Peptidase_S8"/>
    <property type="match status" value="1"/>
</dbReference>
<dbReference type="InterPro" id="IPR015500">
    <property type="entry name" value="Peptidase_S8_subtilisin-rel"/>
</dbReference>
<evidence type="ECO:0000313" key="10">
    <source>
        <dbReference type="EMBL" id="EKU27549.1"/>
    </source>
</evidence>
<dbReference type="InterPro" id="IPR000209">
    <property type="entry name" value="Peptidase_S8/S53_dom"/>
</dbReference>
<sequence length="602" mass="66785">MNKKGISMSCVALLSAQFLMSGAVGFAENKADKEPLKNNETDRVIVKLKKNSKVNVKELLTDVQQSTKKATKEDEVKETVVKKTSTGAQVVQTEKMTPKEQQAVVKELKKDKNVQYVEPDVFYKQDDPSDLEKFINRNDMVRQLQWHLDYTHIKEVWKEGYTGKGVTIGINDCGYIPHKDLAPNYLGGYDFIQNPQMSHDQDGRDADPTDNGDWHYNEYGQMVPSSWHGTHVAGIAAATGKGNNSVTGVAYKAKFTAGRSLGAGGGYLSDIADSFAWLGGMEVQGVPKNEHPAKVINASLGSQPYPGLAPVPQTYRYVFDELRRKGVTLVIAAGNDNVDANRTTPANVGNSIVVGSHDDRGAKSGFSNWGSAVDVYAPGSNIFSTCNNGQQSPGQQSDEFKSGTSMAAPVVTGIVALMLEKNPDLKPDEIERILKETAQKEYDPMSNTTMKIVNAKAAMDAVKAKDSKPEKPEPEKPVEPKPEKPVDPKPDYPGDVEAAMRKYYKTNGGKDTYGDYQYTQYFHDGTAKYFFTYGVIYRTKDKYFASLMKDELITEMFEQMGGEQTFGFPTSDIRKVGSRYIQTFEKGFRIIQQKDKVWLEKE</sequence>